<organism evidence="2 3">
    <name type="scientific">Acidisarcina polymorpha</name>
    <dbReference type="NCBI Taxonomy" id="2211140"/>
    <lineage>
        <taxon>Bacteria</taxon>
        <taxon>Pseudomonadati</taxon>
        <taxon>Acidobacteriota</taxon>
        <taxon>Terriglobia</taxon>
        <taxon>Terriglobales</taxon>
        <taxon>Acidobacteriaceae</taxon>
        <taxon>Acidisarcina</taxon>
    </lineage>
</organism>
<protein>
    <submittedName>
        <fullName evidence="2">Cell surface protein</fullName>
    </submittedName>
</protein>
<dbReference type="EMBL" id="CP030840">
    <property type="protein sequence ID" value="AXC12713.1"/>
    <property type="molecule type" value="Genomic_DNA"/>
</dbReference>
<sequence length="164" mass="16560">MVDGVTVKSVPLGFGGYAVYYATGLSVASHSVVASYRGSALNEPSDSGVTTVSVSRVVATPTFPQPGGSYNLPVKVVLKTATPGAIIHYTTNGALPTASSATYTGPITLSTTSTIKAIAVKSGETTSAVATAIDSIVTSAVPTATEITSEFNPSALNESVEFHT</sequence>
<dbReference type="Pfam" id="PF13290">
    <property type="entry name" value="CHB_HEX_C_1"/>
    <property type="match status" value="1"/>
</dbReference>
<proteinExistence type="predicted"/>
<feature type="domain" description="GH29D-like beta-sandwich" evidence="1">
    <location>
        <begin position="66"/>
        <end position="131"/>
    </location>
</feature>
<accession>A0A2Z5G0L8</accession>
<dbReference type="InterPro" id="IPR059177">
    <property type="entry name" value="GH29D-like_dom"/>
</dbReference>
<dbReference type="Proteomes" id="UP000253606">
    <property type="component" value="Chromosome"/>
</dbReference>
<evidence type="ECO:0000313" key="3">
    <source>
        <dbReference type="Proteomes" id="UP000253606"/>
    </source>
</evidence>
<keyword evidence="3" id="KW-1185">Reference proteome</keyword>
<name>A0A2Z5G0L8_9BACT</name>
<dbReference type="KEGG" id="abas:ACPOL_3426"/>
<gene>
    <name evidence="2" type="ORF">ACPOL_3426</name>
</gene>
<evidence type="ECO:0000259" key="1">
    <source>
        <dbReference type="Pfam" id="PF13290"/>
    </source>
</evidence>
<dbReference type="AlphaFoldDB" id="A0A2Z5G0L8"/>
<reference evidence="2" key="1">
    <citation type="journal article" date="2018" name="Front. Microbiol.">
        <title>Hydrolytic Capabilities as a Key to Environmental Success: Chitinolytic and Cellulolytic Acidobacteria From Acidic Sub-arctic Soils and Boreal Peatlands.</title>
        <authorList>
            <person name="Belova S.E."/>
            <person name="Ravin N.V."/>
            <person name="Pankratov T.A."/>
            <person name="Rakitin A.L."/>
            <person name="Ivanova A.A."/>
            <person name="Beletsky A.V."/>
            <person name="Mardanov A.V."/>
            <person name="Sinninghe Damste J.S."/>
            <person name="Dedysh S.N."/>
        </authorList>
    </citation>
    <scope>NUCLEOTIDE SEQUENCE [LARGE SCALE GENOMIC DNA]</scope>
    <source>
        <strain evidence="2">SBC82</strain>
    </source>
</reference>
<evidence type="ECO:0000313" key="2">
    <source>
        <dbReference type="EMBL" id="AXC12713.1"/>
    </source>
</evidence>